<dbReference type="OrthoDB" id="6133115at2759"/>
<dbReference type="Pfam" id="PF00083">
    <property type="entry name" value="Sugar_tr"/>
    <property type="match status" value="1"/>
</dbReference>
<evidence type="ECO:0000313" key="10">
    <source>
        <dbReference type="Proteomes" id="UP000799779"/>
    </source>
</evidence>
<feature type="transmembrane region" description="Helical" evidence="7">
    <location>
        <begin position="15"/>
        <end position="34"/>
    </location>
</feature>
<feature type="transmembrane region" description="Helical" evidence="7">
    <location>
        <begin position="382"/>
        <end position="405"/>
    </location>
</feature>
<evidence type="ECO:0000256" key="4">
    <source>
        <dbReference type="ARBA" id="ARBA00022692"/>
    </source>
</evidence>
<dbReference type="GO" id="GO:0016020">
    <property type="term" value="C:membrane"/>
    <property type="evidence" value="ECO:0007669"/>
    <property type="project" value="UniProtKB-SubCell"/>
</dbReference>
<evidence type="ECO:0000256" key="1">
    <source>
        <dbReference type="ARBA" id="ARBA00004141"/>
    </source>
</evidence>
<dbReference type="PRINTS" id="PR00171">
    <property type="entry name" value="SUGRTRNSPORT"/>
</dbReference>
<evidence type="ECO:0000313" key="9">
    <source>
        <dbReference type="EMBL" id="KAF1993293.1"/>
    </source>
</evidence>
<proteinExistence type="inferred from homology"/>
<dbReference type="InterPro" id="IPR005828">
    <property type="entry name" value="MFS_sugar_transport-like"/>
</dbReference>
<feature type="transmembrane region" description="Helical" evidence="7">
    <location>
        <begin position="89"/>
        <end position="107"/>
    </location>
</feature>
<feature type="transmembrane region" description="Helical" evidence="7">
    <location>
        <begin position="155"/>
        <end position="182"/>
    </location>
</feature>
<dbReference type="SUPFAM" id="SSF103473">
    <property type="entry name" value="MFS general substrate transporter"/>
    <property type="match status" value="1"/>
</dbReference>
<dbReference type="InterPro" id="IPR050360">
    <property type="entry name" value="MFS_Sugar_Transporters"/>
</dbReference>
<evidence type="ECO:0000256" key="6">
    <source>
        <dbReference type="ARBA" id="ARBA00023136"/>
    </source>
</evidence>
<feature type="transmembrane region" description="Helical" evidence="7">
    <location>
        <begin position="247"/>
        <end position="269"/>
    </location>
</feature>
<dbReference type="AlphaFoldDB" id="A0A6A5VUU4"/>
<sequence>MSEAGISRFIPRRQMVMIGCLIGVSVVDSVMVGYNSSLMGSLNVLPSYTNYFHLTTSTKSLNTGISYVGGALASLFAGHLADWRGRRETVFWACVIAIVGGIVQGAAQNIGMFIAGRFIVGMGMALAQTAAPVLVAETTPTKYRGFALGLYYACWGVGTLIASGVCYGAAPGVCAIVILLFVPESPRWLISKDLHAEALEILQIVNDSGAEEVQVQYREIVDTIQFEKEHSKGVMHALSTKANRKKLLIVSTFSVIVMLPGTNLVTFYFGDMLSNAGIKDANTQLEVNIVLTSWTLVTALVSAWYTDALNRKTLCNLSLVAQIVTLFLLGGLTKLYGTSTNNSGIYGTISMIFFYNAFYAWGITPLTVLYPPEILSFDVRGVGMGFYTMTTKACGLFITMVAPFGLDAIGYQMYFVNACFNILLVALVYFLYVETRGLTLEEVDRMFEPEKRETVAEQVKEEIGVDIEKEEVLMGKI</sequence>
<feature type="transmembrane region" description="Helical" evidence="7">
    <location>
        <begin position="313"/>
        <end position="333"/>
    </location>
</feature>
<dbReference type="InterPro" id="IPR036259">
    <property type="entry name" value="MFS_trans_sf"/>
</dbReference>
<keyword evidence="6 7" id="KW-0472">Membrane</keyword>
<evidence type="ECO:0000256" key="3">
    <source>
        <dbReference type="ARBA" id="ARBA00022448"/>
    </source>
</evidence>
<dbReference type="FunFam" id="1.20.1250.20:FF:000134">
    <property type="entry name" value="MFS sugar transporter protein"/>
    <property type="match status" value="1"/>
</dbReference>
<dbReference type="Proteomes" id="UP000799779">
    <property type="component" value="Unassembled WGS sequence"/>
</dbReference>
<comment type="similarity">
    <text evidence="2">Belongs to the major facilitator superfamily. Sugar transporter (TC 2.A.1.1) family.</text>
</comment>
<dbReference type="PANTHER" id="PTHR48022">
    <property type="entry name" value="PLASTIDIC GLUCOSE TRANSPORTER 4"/>
    <property type="match status" value="1"/>
</dbReference>
<organism evidence="9 10">
    <name type="scientific">Amniculicola lignicola CBS 123094</name>
    <dbReference type="NCBI Taxonomy" id="1392246"/>
    <lineage>
        <taxon>Eukaryota</taxon>
        <taxon>Fungi</taxon>
        <taxon>Dikarya</taxon>
        <taxon>Ascomycota</taxon>
        <taxon>Pezizomycotina</taxon>
        <taxon>Dothideomycetes</taxon>
        <taxon>Pleosporomycetidae</taxon>
        <taxon>Pleosporales</taxon>
        <taxon>Amniculicolaceae</taxon>
        <taxon>Amniculicola</taxon>
    </lineage>
</organism>
<dbReference type="Gene3D" id="1.20.1250.20">
    <property type="entry name" value="MFS general substrate transporter like domains"/>
    <property type="match status" value="1"/>
</dbReference>
<name>A0A6A5VUU4_9PLEO</name>
<evidence type="ECO:0000256" key="7">
    <source>
        <dbReference type="SAM" id="Phobius"/>
    </source>
</evidence>
<dbReference type="InterPro" id="IPR003663">
    <property type="entry name" value="Sugar/inositol_transpt"/>
</dbReference>
<dbReference type="InterPro" id="IPR020846">
    <property type="entry name" value="MFS_dom"/>
</dbReference>
<feature type="domain" description="Major facilitator superfamily (MFS) profile" evidence="8">
    <location>
        <begin position="21"/>
        <end position="436"/>
    </location>
</feature>
<evidence type="ECO:0000256" key="5">
    <source>
        <dbReference type="ARBA" id="ARBA00022989"/>
    </source>
</evidence>
<comment type="subcellular location">
    <subcellularLocation>
        <location evidence="1">Membrane</location>
        <topology evidence="1">Multi-pass membrane protein</topology>
    </subcellularLocation>
</comment>
<accession>A0A6A5VUU4</accession>
<feature type="transmembrane region" description="Helical" evidence="7">
    <location>
        <begin position="411"/>
        <end position="432"/>
    </location>
</feature>
<reference evidence="9" key="1">
    <citation type="journal article" date="2020" name="Stud. Mycol.">
        <title>101 Dothideomycetes genomes: a test case for predicting lifestyles and emergence of pathogens.</title>
        <authorList>
            <person name="Haridas S."/>
            <person name="Albert R."/>
            <person name="Binder M."/>
            <person name="Bloem J."/>
            <person name="Labutti K."/>
            <person name="Salamov A."/>
            <person name="Andreopoulos B."/>
            <person name="Baker S."/>
            <person name="Barry K."/>
            <person name="Bills G."/>
            <person name="Bluhm B."/>
            <person name="Cannon C."/>
            <person name="Castanera R."/>
            <person name="Culley D."/>
            <person name="Daum C."/>
            <person name="Ezra D."/>
            <person name="Gonzalez J."/>
            <person name="Henrissat B."/>
            <person name="Kuo A."/>
            <person name="Liang C."/>
            <person name="Lipzen A."/>
            <person name="Lutzoni F."/>
            <person name="Magnuson J."/>
            <person name="Mondo S."/>
            <person name="Nolan M."/>
            <person name="Ohm R."/>
            <person name="Pangilinan J."/>
            <person name="Park H.-J."/>
            <person name="Ramirez L."/>
            <person name="Alfaro M."/>
            <person name="Sun H."/>
            <person name="Tritt A."/>
            <person name="Yoshinaga Y."/>
            <person name="Zwiers L.-H."/>
            <person name="Turgeon B."/>
            <person name="Goodwin S."/>
            <person name="Spatafora J."/>
            <person name="Crous P."/>
            <person name="Grigoriev I."/>
        </authorList>
    </citation>
    <scope>NUCLEOTIDE SEQUENCE</scope>
    <source>
        <strain evidence="9">CBS 123094</strain>
    </source>
</reference>
<dbReference type="GO" id="GO:0005351">
    <property type="term" value="F:carbohydrate:proton symporter activity"/>
    <property type="evidence" value="ECO:0007669"/>
    <property type="project" value="TreeGrafter"/>
</dbReference>
<evidence type="ECO:0000256" key="2">
    <source>
        <dbReference type="ARBA" id="ARBA00010992"/>
    </source>
</evidence>
<keyword evidence="4 7" id="KW-0812">Transmembrane</keyword>
<protein>
    <submittedName>
        <fullName evidence="9">General substrate transporter</fullName>
    </submittedName>
</protein>
<dbReference type="PANTHER" id="PTHR48022:SF31">
    <property type="entry name" value="HEXOSE TRANSPORTER"/>
    <property type="match status" value="1"/>
</dbReference>
<feature type="transmembrane region" description="Helical" evidence="7">
    <location>
        <begin position="289"/>
        <end position="306"/>
    </location>
</feature>
<dbReference type="PROSITE" id="PS50850">
    <property type="entry name" value="MFS"/>
    <property type="match status" value="1"/>
</dbReference>
<evidence type="ECO:0000259" key="8">
    <source>
        <dbReference type="PROSITE" id="PS50850"/>
    </source>
</evidence>
<keyword evidence="5 7" id="KW-1133">Transmembrane helix</keyword>
<keyword evidence="3" id="KW-0813">Transport</keyword>
<keyword evidence="10" id="KW-1185">Reference proteome</keyword>
<feature type="transmembrane region" description="Helical" evidence="7">
    <location>
        <begin position="114"/>
        <end position="135"/>
    </location>
</feature>
<gene>
    <name evidence="9" type="ORF">P154DRAFT_590298</name>
</gene>
<feature type="transmembrane region" description="Helical" evidence="7">
    <location>
        <begin position="345"/>
        <end position="370"/>
    </location>
</feature>
<dbReference type="EMBL" id="ML977715">
    <property type="protein sequence ID" value="KAF1993293.1"/>
    <property type="molecule type" value="Genomic_DNA"/>
</dbReference>